<keyword evidence="2" id="KW-1185">Reference proteome</keyword>
<dbReference type="Pfam" id="PF13690">
    <property type="entry name" value="CheX"/>
    <property type="match status" value="1"/>
</dbReference>
<sequence>MKSIINDAVNYLCVQTLGFDVKSAKSLGKGFYGASIPLYKDDTEFNFYLFFKKDTLKNFAKAFLGQDDVSEADFDDLSKEISNQIIGRVKVVLNNSNDKSQYKLGTPEFLGEVTNFNIKLDNKIIYKIKNRTFQIGYKKV</sequence>
<dbReference type="KEGG" id="cpin:CPIN18020_1337"/>
<dbReference type="InterPro" id="IPR028051">
    <property type="entry name" value="CheX-like_dom"/>
</dbReference>
<dbReference type="EMBL" id="CP017258">
    <property type="protein sequence ID" value="AQW88179.1"/>
    <property type="molecule type" value="Genomic_DNA"/>
</dbReference>
<dbReference type="AlphaFoldDB" id="A0A1S6U904"/>
<evidence type="ECO:0000313" key="2">
    <source>
        <dbReference type="Proteomes" id="UP000190868"/>
    </source>
</evidence>
<dbReference type="Gene3D" id="3.40.1550.10">
    <property type="entry name" value="CheC-like"/>
    <property type="match status" value="1"/>
</dbReference>
<dbReference type="InterPro" id="IPR028976">
    <property type="entry name" value="CheC-like_sf"/>
</dbReference>
<dbReference type="Proteomes" id="UP000190868">
    <property type="component" value="Chromosome"/>
</dbReference>
<name>A0A1S6U904_9BACT</name>
<reference evidence="2" key="1">
    <citation type="submission" date="2016-09" db="EMBL/GenBank/DDBJ databases">
        <title>Comparative genomics of the Campylobacter concisus group.</title>
        <authorList>
            <person name="Miller W.G."/>
            <person name="Yee E."/>
            <person name="Chapman M.H."/>
            <person name="Huynh S."/>
            <person name="Bono J.L."/>
            <person name="On S.L.W."/>
            <person name="StLeger J."/>
            <person name="Foster G."/>
            <person name="Parker C.T."/>
        </authorList>
    </citation>
    <scope>NUCLEOTIDE SEQUENCE [LARGE SCALE GENOMIC DNA]</scope>
    <source>
        <strain evidence="2">RM18021</strain>
    </source>
</reference>
<dbReference type="SUPFAM" id="SSF103039">
    <property type="entry name" value="CheC-like"/>
    <property type="match status" value="1"/>
</dbReference>
<protein>
    <submittedName>
        <fullName evidence="1">Uncharacterized protein</fullName>
    </submittedName>
</protein>
<evidence type="ECO:0000313" key="1">
    <source>
        <dbReference type="EMBL" id="AQW88179.1"/>
    </source>
</evidence>
<organism evidence="1 2">
    <name type="scientific">Campylobacter pinnipediorum subsp. caledonicus</name>
    <dbReference type="NCBI Taxonomy" id="1874362"/>
    <lineage>
        <taxon>Bacteria</taxon>
        <taxon>Pseudomonadati</taxon>
        <taxon>Campylobacterota</taxon>
        <taxon>Epsilonproteobacteria</taxon>
        <taxon>Campylobacterales</taxon>
        <taxon>Campylobacteraceae</taxon>
        <taxon>Campylobacter</taxon>
    </lineage>
</organism>
<dbReference type="RefSeq" id="WP_078423711.1">
    <property type="nucleotide sequence ID" value="NZ_CP017018.1"/>
</dbReference>
<proteinExistence type="predicted"/>
<gene>
    <name evidence="1" type="ORF">CPIN18021_1386</name>
</gene>
<dbReference type="GeneID" id="56566977"/>
<accession>A0A1S6U904</accession>